<comment type="caution">
    <text evidence="10">The sequence shown here is derived from an EMBL/GenBank/DDBJ whole genome shotgun (WGS) entry which is preliminary data.</text>
</comment>
<dbReference type="EC" id="2.5.1.74" evidence="8 9"/>
<dbReference type="InterPro" id="IPR004657">
    <property type="entry name" value="MenA"/>
</dbReference>
<comment type="pathway">
    <text evidence="8">Quinol/quinone metabolism; menaquinone biosynthesis; menaquinol from 1,4-dihydroxy-2-naphthoate: step 1/2.</text>
</comment>
<protein>
    <recommendedName>
        <fullName evidence="8 9">1,4-dihydroxy-2-naphthoate octaprenyltransferase</fullName>
        <shortName evidence="8">DHNA-octaprenyltransferase</shortName>
        <ecNumber evidence="8 9">2.5.1.74</ecNumber>
    </recommendedName>
</protein>
<reference evidence="10 11" key="1">
    <citation type="submission" date="2017-01" db="EMBL/GenBank/DDBJ databases">
        <title>Genome sequencing of Rhodoferax fermentans JCM 7819.</title>
        <authorList>
            <person name="Kim Y.J."/>
            <person name="Farh M.E.-A."/>
            <person name="Yang D.-C."/>
        </authorList>
    </citation>
    <scope>NUCLEOTIDE SEQUENCE [LARGE SCALE GENOMIC DNA]</scope>
    <source>
        <strain evidence="10 11">JCM 7819</strain>
    </source>
</reference>
<dbReference type="CDD" id="cd13962">
    <property type="entry name" value="PT_UbiA_UBIAD1"/>
    <property type="match status" value="1"/>
</dbReference>
<comment type="similarity">
    <text evidence="8">Belongs to the MenA family. Type 1 subfamily.</text>
</comment>
<organism evidence="10 11">
    <name type="scientific">Rhodoferax fermentans</name>
    <dbReference type="NCBI Taxonomy" id="28066"/>
    <lineage>
        <taxon>Bacteria</taxon>
        <taxon>Pseudomonadati</taxon>
        <taxon>Pseudomonadota</taxon>
        <taxon>Betaproteobacteria</taxon>
        <taxon>Burkholderiales</taxon>
        <taxon>Comamonadaceae</taxon>
        <taxon>Rhodoferax</taxon>
    </lineage>
</organism>
<dbReference type="GO" id="GO:0042371">
    <property type="term" value="P:vitamin K biosynthetic process"/>
    <property type="evidence" value="ECO:0007669"/>
    <property type="project" value="TreeGrafter"/>
</dbReference>
<dbReference type="InterPro" id="IPR044878">
    <property type="entry name" value="UbiA_sf"/>
</dbReference>
<accession>A0A1T1AZ84</accession>
<dbReference type="GO" id="GO:0046428">
    <property type="term" value="F:1,4-dihydroxy-2-naphthoate polyprenyltransferase activity"/>
    <property type="evidence" value="ECO:0007669"/>
    <property type="project" value="UniProtKB-UniRule"/>
</dbReference>
<keyword evidence="7 8" id="KW-0472">Membrane</keyword>
<feature type="transmembrane region" description="Helical" evidence="8">
    <location>
        <begin position="175"/>
        <end position="197"/>
    </location>
</feature>
<evidence type="ECO:0000256" key="4">
    <source>
        <dbReference type="ARBA" id="ARBA00022679"/>
    </source>
</evidence>
<dbReference type="Gene3D" id="1.20.120.1780">
    <property type="entry name" value="UbiA prenyltransferase"/>
    <property type="match status" value="1"/>
</dbReference>
<dbReference type="OrthoDB" id="9767568at2"/>
<dbReference type="EMBL" id="MTJN01000002">
    <property type="protein sequence ID" value="OOV09295.1"/>
    <property type="molecule type" value="Genomic_DNA"/>
</dbReference>
<keyword evidence="3 8" id="KW-1003">Cell membrane</keyword>
<feature type="transmembrane region" description="Helical" evidence="8">
    <location>
        <begin position="151"/>
        <end position="169"/>
    </location>
</feature>
<dbReference type="PANTHER" id="PTHR13929">
    <property type="entry name" value="1,4-DIHYDROXY-2-NAPHTHOATE OCTAPRENYLTRANSFERASE"/>
    <property type="match status" value="1"/>
</dbReference>
<feature type="transmembrane region" description="Helical" evidence="8">
    <location>
        <begin position="218"/>
        <end position="241"/>
    </location>
</feature>
<dbReference type="NCBIfam" id="TIGR00751">
    <property type="entry name" value="menA"/>
    <property type="match status" value="1"/>
</dbReference>
<dbReference type="Gene3D" id="1.10.357.140">
    <property type="entry name" value="UbiA prenyltransferase"/>
    <property type="match status" value="1"/>
</dbReference>
<dbReference type="GO" id="GO:0005886">
    <property type="term" value="C:plasma membrane"/>
    <property type="evidence" value="ECO:0007669"/>
    <property type="project" value="UniProtKB-SubCell"/>
</dbReference>
<keyword evidence="5 8" id="KW-0812">Transmembrane</keyword>
<dbReference type="NCBIfam" id="NF004751">
    <property type="entry name" value="PRK06080.1-3"/>
    <property type="match status" value="1"/>
</dbReference>
<gene>
    <name evidence="8" type="primary">menA</name>
    <name evidence="10" type="ORF">RF819_18970</name>
</gene>
<dbReference type="PANTHER" id="PTHR13929:SF0">
    <property type="entry name" value="UBIA PRENYLTRANSFERASE DOMAIN-CONTAINING PROTEIN 1"/>
    <property type="match status" value="1"/>
</dbReference>
<evidence type="ECO:0000256" key="7">
    <source>
        <dbReference type="ARBA" id="ARBA00023136"/>
    </source>
</evidence>
<evidence type="ECO:0000256" key="1">
    <source>
        <dbReference type="ARBA" id="ARBA00004141"/>
    </source>
</evidence>
<dbReference type="GO" id="GO:0009234">
    <property type="term" value="P:menaquinone biosynthetic process"/>
    <property type="evidence" value="ECO:0007669"/>
    <property type="project" value="UniProtKB-UniRule"/>
</dbReference>
<comment type="catalytic activity">
    <reaction evidence="8">
        <text>an all-trans-polyprenyl diphosphate + 1,4-dihydroxy-2-naphthoate + H(+) = a 2-demethylmenaquinol + CO2 + diphosphate</text>
        <dbReference type="Rhea" id="RHEA:26478"/>
        <dbReference type="Rhea" id="RHEA-COMP:9563"/>
        <dbReference type="Rhea" id="RHEA-COMP:9564"/>
        <dbReference type="ChEBI" id="CHEBI:11173"/>
        <dbReference type="ChEBI" id="CHEBI:15378"/>
        <dbReference type="ChEBI" id="CHEBI:16526"/>
        <dbReference type="ChEBI" id="CHEBI:33019"/>
        <dbReference type="ChEBI" id="CHEBI:55437"/>
        <dbReference type="ChEBI" id="CHEBI:58914"/>
        <dbReference type="EC" id="2.5.1.74"/>
    </reaction>
</comment>
<feature type="transmembrane region" description="Helical" evidence="8">
    <location>
        <begin position="275"/>
        <end position="295"/>
    </location>
</feature>
<dbReference type="UniPathway" id="UPA00079">
    <property type="reaction ID" value="UER00168"/>
</dbReference>
<sequence>MLGVPSSRLLVWWTAIRPRTLSMAATPVLLGSALAWADGAAPLWPVFVVTLLCALLIQIGTNLHNDVADFERGADRPDRIGPLRVTAAGWATPQSVRRAAALSFGLALLLGLLLVWQGGWPILAIGICSLIAGWAYSGGPYPISHSALGELFVLVFFGLLAVAGSHWLQSESTTLAPWLGGAVVGLPAAAVLLVNNYRDHEADLRQGRLTLATRLGDAGAARAYAVMVLLPFGLVLALAWAGHTGAMLAWLAIPYALKLLPQLRRQASGAQLNQLLGATAKLGLLLGLLLSVGVFL</sequence>
<evidence type="ECO:0000256" key="2">
    <source>
        <dbReference type="ARBA" id="ARBA00022428"/>
    </source>
</evidence>
<evidence type="ECO:0000256" key="3">
    <source>
        <dbReference type="ARBA" id="ARBA00022475"/>
    </source>
</evidence>
<feature type="transmembrane region" description="Helical" evidence="8">
    <location>
        <begin position="122"/>
        <end position="139"/>
    </location>
</feature>
<name>A0A1T1AZ84_RHOFE</name>
<dbReference type="AlphaFoldDB" id="A0A1T1AZ84"/>
<keyword evidence="4 8" id="KW-0808">Transferase</keyword>
<evidence type="ECO:0000256" key="9">
    <source>
        <dbReference type="NCBIfam" id="TIGR00751"/>
    </source>
</evidence>
<comment type="function">
    <text evidence="8">Conversion of 1,4-dihydroxy-2-naphthoate (DHNA) to demethylmenaquinone (DMK).</text>
</comment>
<dbReference type="InterPro" id="IPR000537">
    <property type="entry name" value="UbiA_prenyltransferase"/>
</dbReference>
<dbReference type="STRING" id="28066.RF819_18970"/>
<feature type="transmembrane region" description="Helical" evidence="8">
    <location>
        <begin position="20"/>
        <end position="37"/>
    </location>
</feature>
<keyword evidence="6 8" id="KW-1133">Transmembrane helix</keyword>
<keyword evidence="11" id="KW-1185">Reference proteome</keyword>
<dbReference type="PIRSF" id="PIRSF005355">
    <property type="entry name" value="UBIAD1"/>
    <property type="match status" value="1"/>
</dbReference>
<evidence type="ECO:0000313" key="10">
    <source>
        <dbReference type="EMBL" id="OOV09295.1"/>
    </source>
</evidence>
<dbReference type="InterPro" id="IPR026046">
    <property type="entry name" value="UBIAD1"/>
</dbReference>
<dbReference type="Proteomes" id="UP000190750">
    <property type="component" value="Unassembled WGS sequence"/>
</dbReference>
<evidence type="ECO:0000256" key="6">
    <source>
        <dbReference type="ARBA" id="ARBA00022989"/>
    </source>
</evidence>
<dbReference type="HAMAP" id="MF_01937">
    <property type="entry name" value="MenA_1"/>
    <property type="match status" value="1"/>
</dbReference>
<feature type="transmembrane region" description="Helical" evidence="8">
    <location>
        <begin position="43"/>
        <end position="63"/>
    </location>
</feature>
<comment type="subcellular location">
    <subcellularLocation>
        <location evidence="8">Cell membrane</location>
        <topology evidence="8">Multi-pass membrane protein</topology>
    </subcellularLocation>
    <subcellularLocation>
        <location evidence="1">Membrane</location>
        <topology evidence="1">Multi-pass membrane protein</topology>
    </subcellularLocation>
</comment>
<evidence type="ECO:0000256" key="5">
    <source>
        <dbReference type="ARBA" id="ARBA00022692"/>
    </source>
</evidence>
<evidence type="ECO:0000256" key="8">
    <source>
        <dbReference type="HAMAP-Rule" id="MF_01937"/>
    </source>
</evidence>
<dbReference type="Pfam" id="PF01040">
    <property type="entry name" value="UbiA"/>
    <property type="match status" value="1"/>
</dbReference>
<evidence type="ECO:0000313" key="11">
    <source>
        <dbReference type="Proteomes" id="UP000190750"/>
    </source>
</evidence>
<proteinExistence type="inferred from homology"/>
<keyword evidence="2 8" id="KW-0474">Menaquinone biosynthesis</keyword>